<dbReference type="PANTHER" id="PTHR16897">
    <property type="entry name" value="OS10G0105400 PROTEIN"/>
    <property type="match status" value="1"/>
</dbReference>
<name>A0A8J7RPW4_9BACT</name>
<reference evidence="2" key="1">
    <citation type="submission" date="2021-02" db="EMBL/GenBank/DDBJ databases">
        <title>Natronogracilivirga saccharolytica gen. nov. sp. nov. a new anaerobic, haloalkiliphilic carbohydrate-fermenting bacterium from soda lake and proposing of Cyclonatronumiaceae fam. nov. in the phylum Balneolaeota.</title>
        <authorList>
            <person name="Zhilina T.N."/>
            <person name="Sorokin D.Y."/>
            <person name="Zavarzina D.G."/>
            <person name="Toshchakov S.V."/>
            <person name="Kublanov I.V."/>
        </authorList>
    </citation>
    <scope>NUCLEOTIDE SEQUENCE</scope>
    <source>
        <strain evidence="2">Z-1702</strain>
    </source>
</reference>
<keyword evidence="3" id="KW-1185">Reference proteome</keyword>
<protein>
    <recommendedName>
        <fullName evidence="4">Fibronectin type-III domain-containing protein</fullName>
    </recommendedName>
</protein>
<dbReference type="PANTHER" id="PTHR16897:SF2">
    <property type="entry name" value="OS03G0226600 PROTEIN"/>
    <property type="match status" value="1"/>
</dbReference>
<comment type="caution">
    <text evidence="2">The sequence shown here is derived from an EMBL/GenBank/DDBJ whole genome shotgun (WGS) entry which is preliminary data.</text>
</comment>
<gene>
    <name evidence="2" type="ORF">NATSA_14995</name>
</gene>
<feature type="chain" id="PRO_5035242566" description="Fibronectin type-III domain-containing protein" evidence="1">
    <location>
        <begin position="34"/>
        <end position="4048"/>
    </location>
</feature>
<organism evidence="2 3">
    <name type="scientific">Natronogracilivirga saccharolytica</name>
    <dbReference type="NCBI Taxonomy" id="2812953"/>
    <lineage>
        <taxon>Bacteria</taxon>
        <taxon>Pseudomonadati</taxon>
        <taxon>Balneolota</taxon>
        <taxon>Balneolia</taxon>
        <taxon>Balneolales</taxon>
        <taxon>Cyclonatronaceae</taxon>
        <taxon>Natronogracilivirga</taxon>
    </lineage>
</organism>
<keyword evidence="1" id="KW-0732">Signal</keyword>
<sequence>MMTRKVFCLPRTMVASAMIWMTLGLHLSESAIAQESVQVQIVNIPGVLPSPFISDLEDDVTSGRYQVHINYMSAGTTPIDLEFGVRLYKNRELLVDEVSEPVSFDPGFHVLAPAFDVIRFDRSIDQVLSSLSSSLQRTVLQTGALPEGDYRIELDARLLDDRSNVNIINGRAFFSVTHPQPPRLVTPSNRANVTMQTPLFSWTPVLTRGNFFLEYEFLMVELFEGQSPEEAIDANRPYHEEVFSDITTFSYTPDLYPLEPGSTYAWRVRAFEINDEMPIKNDGESEIYTFTYGETRARPEDLAELGPIALAPGLAYIINPEDLEVEDTGSFYELNGPAEVRFQMDYLPEDIVARADVRQLMVQRTGLRNPVVAGGRVWIDPEPIAGNLMKGGDMVTLSDLQYNFGSGFSVSADFEHQNFGRIQASGDVVLTQSGLQGSLYAEQEDMIRFESDILTVSVNRIQASFPDMDIYADAGVEFLGEPSPCGIRGLNLLREEIHANWSCTEPKSFDLAGGSGKMDFRLSRTSGTVVLTPGTGDMEFTANTRGELRFDFDNTEPCGVQLRGAFGHDAAPEFTVLTTSCSIPEPKLDLGFASIALRDISVETFEYDPVSSEWDFDIPFEASLYFPVFDDWSFEHDQPMRLTRQGIQVPEFSLSSNLPEFNYDFLSLALNELELEQFTFPWFEWDGGDPGPWNLTFEAEASIGETTGLPYCLTNALFSIDNGTVSDGQLSADLQLAPLSECSMEFLPDHKLHISSIGGSLITNYEPGLSPPFSTVAEMNVESRYEPGWPVTCSDDDAQQMTTADISFLGGLLEGIVSLDNTQCQMPVGIMNAGLNQVQLELFRDNDKQGAILSGDATLNLSAQDQVAGTFAFDIPDLKFTELDFSLQDPFSWDIPSDNPVFSFIIDQASIDLDGFHVDGRHELNVGDHTIGTTFDNVTVDLYDWSISSGQIYLDEHFALAASFDDGFTEPLFTAMPLSDDDEAEMPDQGLYLELGADVVMDSTGIRTSGSADAYISVADFNYDNISVEFSDDFAFQFSPFRVAKGQVDFYFDASRIAYLDASGFNPLITGFAAEILPEKLPLPTTSIAYLRLRDAEGDLLVDFEEPEAGLITLSTRPDTQLEIVIPALDPDQPPVAGGVALEDFTITASPGNFSVDTGQLWVSVPDDDVISGLISDLGIPFDLSEIRYGRTDLLDDAGSFLQFAGDLRLFDYPVSSQANTLLKISGNGLLSGEFDMPDLDVVVPFFDYTDQLQLGITGLAGSLAMPNISSGSISYNLNIEADIKLGSGADSEALTSLELNFQPGSVSMTGFESIVPENPPGVELPGFAMNLNAITSIPLFDYTAQDGWDFLISLDADFEFSLPGHEPFTMPVNGLQLGNSGFSIPQQNMNNSTLNGLTLPSFDIAGFTFQPLAMRTADLIEFNWFDGELPQIQPVFDFELRLPDIADGDLEPPDGFTFTDVSFMDGFLSGVMQPYEPLGGLLIPAGPPGFDPPKLRIDEITGALGSLEVDGQLIQNVDLSLAGTLEEIPFFEIEDPDCEMDITFALDIEMGVGFSGEIQNIVPCGSVEMGPLTLSAGTGTLRFAYDEQQEAIFDGTLIAQLEGPEQSISAQGSVELDLLAGQILDGEIAVNDPFMLGLPPSSGDPFMEFEVQSAVLGSQGFLIDAVGALKAGQVDVDVAFNQLLFGLPDFGIESGSAEIAGGFGVQIGLSPLSASITADGDEQPPESEALLIAVESAVTLDADGLNFDGQAGAALRIADEDFANLRAEFEDDFALRLRSPSVKRGRALIYLDLDDEPAEEPIAIFDTQGFTFGGGLLAFLPDTLGLPHKNIAYAVIRDDEGEMLVDLEPVDGGGYSIQTLTDPLAVRFPSLAAPDGSTPEIEVHFSLTTDDNYVPNGGTLSMQTALDLEPYIGAPVSIDSLGVESGEDLLLTTLISLGLPEAFGGQNATALTTVGPGGFEEAIITLGTLPDVYDPSMDHLIERDIMATLSGDDEESEFIVGMYGARLTINSPAQLQLAGSVSTSLLQDEDDNFALFYSAAYDDGWAFDVSTDGVAPSVSLGFADLEFDEHDPFSFSIDEDEFIVEVSGSISFSEMLGEDLSFSFSDLQFGATGLQGSPELVFGLGSATADLPDQQFDFFAGSVTGNIVSPSLSVSGRTFSASVAQGDLTFFDQTVDFEDLYVDTQGNFGIGSIESEEVQILQQYLVLKSLGISRGEDEGLRLSSTFGFLIPDPIDQGGELFLTVSRDANEVVQVASEFSADAGFDPDSDEEITVDLGDAVTVTLTDALIGIDPMNISQTEIAVAARVAFLGEDRIDFGEAGNLAENPGISVKMGRDPLVRYNITGNVEFKFKHSFFEIDIDGDVTASEEELFQITLNGEAGIDISGVSGEAGFTGMVINTSGIDEIGNFTGEAKFDIMNIFTLELGQFIHKKDEEGFSISIADGFDSGPSDLGEAEEATQEIDVVEFLCFGPCPEATAEGESGGDNSALYLSLGGESSGSSGAFSGGIHQILFYRTVNDDVTFSLDRFEVELGDMFEASASLLYQTGGGGMSLMAAGSGRFEIGDSQAGAMIAGAFSNMDEELSFGIFAAVSADVGLEIVPGVVAIAGFGGGFFYNPTGQQLDMVVGAVDDFRPDPPGDIQRASAQRPGDGDIAFAVLLYAELELIGTAGVNLLAGSVFMEITNQYFYMDADGVILGLDGSTGPGLLAGAAISAQVGRNPNDPGSITMSVNLQASLQMSPMMTGGTRGEGIQFMLTTTDDGVVWGIMGGIDMSLYGGLVGGGAELMASNDGFLFGVDLWASLDPPIIKVEADIEGSVWYLTYDGADMPLGAYVIGNGEIRAGFTVSATVKGAFVQRASDRYELFGMGEGCAGVGPLEGCLSGWFQIKTNPVQVDGGLNPGDKSQIFEDAKAQRDEFEQMVADAMNNLQSEMDAPTVPGVHLDDQLLAQAGYNLTRTSDFYRSVWHWAMIQNEQHAGNDAPQILQDLQLFEDLGGLLSLFFGGSYRSETNLENNSATSWTQASDDFEAIMADIQNVADETIQRLDASVIKAIQYEADAADAMNNMMTAMATSPVTEMYRPPGAMDEGNVPYFEINKDLAAGQSAAVEEVLEAFQGLEAQIHAVVDSIEHNLNEMDLLLGMEHAVGSSGADAPSINAVSEMYAEALETADRYYSLIANRYWHRINAASMVNGVFGALEGSLENAVQTLLDRLETAYYNKDNDPTTYQNERQMAAERVRIVEDLADNADMFSSRYQFSGFPLAQQAYDDLADPETDDFSIYEENIRGLWIDMHTLGNRQYMSSKASFISNQLRSEQFYFRQSIVDAMAINTGLLDDFYDLKSSMLANLYHIIDNYIEVRGQIATEEDDKLPQYQDRRQEILQMLEPPVLTKVTVDADYQSPHFFGIADITWEAYHPSGIADVGLHILEYEQDTDISVGFDEYVSIGKPDGFRYTAFKDIFTHADILSDEPWLNTKEVNVGLRLRSVGGASATRRATFNMQVGSGGVSTSPGQDLIPANTLPPEALYVHLEYFYNEGIVTETKSMGGRFSNITWEEEQDVFWTPDPNYIDIRVMVRETETNILKYEYAIGSSRGADDILEWTDLVGQSRSLIGVDMYFTEAITGQSRMLNMAPGEKHYISVRAYNMNNQELEAQWDKPVVYDGTPPTAPTAPDGLTVFTAQTFWQPEVETHSFVSSPPDYNLSLSEQISLRTETDAVPSLGQIRWGAATDDLSGVSHYEYLVTTEELVSDLEFDQHAFTTSGTEVTITSGEGKHSSLAFGFTDYLHVHVRAVNNAGLAGEVYTIGPRYPNDPNPPTIPVARGYLGPGSVRAYLTERSYDAESGILGHQFSVGTSPGTSDVRSWPTGNNLDNSRAGYIHSWSTTPSVAITRDALPEGQELYINVRAINGQGRRSRTVATGPFVLDSTPPEEPQLSLSMSGSQMEIKLQNILDPVSGISAIGVRVVHEHDSGTTPIVPWTPVATYHPPKTGSFNKTIPYNPPSQIPPHELRIYVQVVNRVGLSTTVHEQLPPPLILIQSHTAQQHSGSMFLIN</sequence>
<evidence type="ECO:0000313" key="3">
    <source>
        <dbReference type="Proteomes" id="UP000673975"/>
    </source>
</evidence>
<evidence type="ECO:0000256" key="1">
    <source>
        <dbReference type="SAM" id="SignalP"/>
    </source>
</evidence>
<dbReference type="Gene3D" id="2.60.40.10">
    <property type="entry name" value="Immunoglobulins"/>
    <property type="match status" value="1"/>
</dbReference>
<dbReference type="InterPro" id="IPR013783">
    <property type="entry name" value="Ig-like_fold"/>
</dbReference>
<feature type="signal peptide" evidence="1">
    <location>
        <begin position="1"/>
        <end position="33"/>
    </location>
</feature>
<evidence type="ECO:0008006" key="4">
    <source>
        <dbReference type="Google" id="ProtNLM"/>
    </source>
</evidence>
<dbReference type="RefSeq" id="WP_210513442.1">
    <property type="nucleotide sequence ID" value="NZ_JAFIDN010000020.1"/>
</dbReference>
<proteinExistence type="predicted"/>
<evidence type="ECO:0000313" key="2">
    <source>
        <dbReference type="EMBL" id="MBP3193983.1"/>
    </source>
</evidence>
<dbReference type="EMBL" id="JAFIDN010000020">
    <property type="protein sequence ID" value="MBP3193983.1"/>
    <property type="molecule type" value="Genomic_DNA"/>
</dbReference>
<dbReference type="Proteomes" id="UP000673975">
    <property type="component" value="Unassembled WGS sequence"/>
</dbReference>
<accession>A0A8J7RPW4</accession>